<protein>
    <submittedName>
        <fullName evidence="3">Uncharacterized conserved protein, contains ParB-like and HNH nuclease domains</fullName>
    </submittedName>
</protein>
<dbReference type="Proteomes" id="UP000243629">
    <property type="component" value="Unassembled WGS sequence"/>
</dbReference>
<evidence type="ECO:0000259" key="2">
    <source>
        <dbReference type="Pfam" id="PF07510"/>
    </source>
</evidence>
<dbReference type="PANTHER" id="PTHR35149:SF1">
    <property type="entry name" value="DUF5655 DOMAIN-CONTAINING PROTEIN"/>
    <property type="match status" value="1"/>
</dbReference>
<dbReference type="PANTHER" id="PTHR35149">
    <property type="entry name" value="SLL5132 PROTEIN"/>
    <property type="match status" value="1"/>
</dbReference>
<dbReference type="AlphaFoldDB" id="A0A1I4QTR8"/>
<dbReference type="Pfam" id="PF03235">
    <property type="entry name" value="GmrSD_N"/>
    <property type="match status" value="1"/>
</dbReference>
<name>A0A1I4QTR8_9GAMM</name>
<accession>A0A1I4QTR8</accession>
<dbReference type="RefSeq" id="WP_093474400.1">
    <property type="nucleotide sequence ID" value="NZ_FOUI01000005.1"/>
</dbReference>
<organism evidence="3 4">
    <name type="scientific">Halopseudomonas yangmingensis</name>
    <dbReference type="NCBI Taxonomy" id="1720063"/>
    <lineage>
        <taxon>Bacteria</taxon>
        <taxon>Pseudomonadati</taxon>
        <taxon>Pseudomonadota</taxon>
        <taxon>Gammaproteobacteria</taxon>
        <taxon>Pseudomonadales</taxon>
        <taxon>Pseudomonadaceae</taxon>
        <taxon>Halopseudomonas</taxon>
    </lineage>
</organism>
<sequence length="621" mass="72506">MDIQPDKQNLDRTFASTVYYIDFYQRDYKWTEEPVRRLIDDIFYQFEDAYAKHAALEPNAESINARYPWYYLNTYVTNTVQGKVFVVDGQQRLTTLTLFLVQLFRMAKNLESKTSGWLERKIAGYSGVEYEFWMNHVRHIHVLKNLMDGAAPEDIDKSSGLTAANMLRNFSVIAAELSARLDSKHKFETFVHYFLYRLVLINLSVDSTHVPMVFEVINDRGVRLKPYEILKGKLLGQIDKLELDSGGYNELWDEKVRAINAFREDEIDSFFRYWLKSKFADNRKSGQRFDGDYHREMFKAEINQQLLLEHDSAKVKAFLKDDFSYYTMLYVRLQRASQKENELYPAVFFNSLNELDSQYLLVLSACAVNDPEETEKIRVVSEQLDRMFSLQQLQGAYDSNEFAVKLYEVSAEIRNQPVARIPLVFEKHLLQEISRKRATAVSSAFNYSLFRGMTIDRLNTRFARFFFGRVERFLADGMKLAMKHPLQNLVTLRGAKTGFHIEHILSRNAESLDAFGGDEERFEVERNRLGGVLLMKGKDNISSGNELYANKLKSYANTLYWNETLRSDSYHKKLDFSCFAKISELEFKAMDKFGIEELEERQKLLFDIASLIWGAKQYVTS</sequence>
<evidence type="ECO:0000313" key="3">
    <source>
        <dbReference type="EMBL" id="SFM43472.1"/>
    </source>
</evidence>
<feature type="domain" description="GmrSD restriction endonucleases C-terminal" evidence="2">
    <location>
        <begin position="492"/>
        <end position="607"/>
    </location>
</feature>
<evidence type="ECO:0000259" key="1">
    <source>
        <dbReference type="Pfam" id="PF03235"/>
    </source>
</evidence>
<reference evidence="4" key="1">
    <citation type="submission" date="2016-10" db="EMBL/GenBank/DDBJ databases">
        <authorList>
            <person name="Varghese N."/>
            <person name="Submissions S."/>
        </authorList>
    </citation>
    <scope>NUCLEOTIDE SEQUENCE [LARGE SCALE GENOMIC DNA]</scope>
    <source>
        <strain evidence="4">DSM 24213</strain>
    </source>
</reference>
<evidence type="ECO:0000313" key="4">
    <source>
        <dbReference type="Proteomes" id="UP000243629"/>
    </source>
</evidence>
<dbReference type="Pfam" id="PF07510">
    <property type="entry name" value="GmrSD_C"/>
    <property type="match status" value="1"/>
</dbReference>
<dbReference type="STRING" id="1720063.SAMN05216217_10540"/>
<dbReference type="OrthoDB" id="9798761at2"/>
<feature type="domain" description="GmrSD restriction endonucleases N-terminal" evidence="1">
    <location>
        <begin position="19"/>
        <end position="234"/>
    </location>
</feature>
<keyword evidence="4" id="KW-1185">Reference proteome</keyword>
<dbReference type="InterPro" id="IPR004919">
    <property type="entry name" value="GmrSD_N"/>
</dbReference>
<proteinExistence type="predicted"/>
<dbReference type="EMBL" id="FOUI01000005">
    <property type="protein sequence ID" value="SFM43472.1"/>
    <property type="molecule type" value="Genomic_DNA"/>
</dbReference>
<dbReference type="InterPro" id="IPR011089">
    <property type="entry name" value="GmrSD_C"/>
</dbReference>
<gene>
    <name evidence="3" type="ORF">SAMN05216217_10540</name>
</gene>